<feature type="compositionally biased region" description="Low complexity" evidence="1">
    <location>
        <begin position="115"/>
        <end position="124"/>
    </location>
</feature>
<dbReference type="EMBL" id="JBDPZD010000002">
    <property type="protein sequence ID" value="MEO3691471.1"/>
    <property type="molecule type" value="Genomic_DNA"/>
</dbReference>
<reference evidence="2 3" key="1">
    <citation type="submission" date="2024-05" db="EMBL/GenBank/DDBJ databases">
        <title>Roseateles sp. DJS-2-20 16S ribosomal RNA gene Genome sequencing and assembly.</title>
        <authorList>
            <person name="Woo H."/>
        </authorList>
    </citation>
    <scope>NUCLEOTIDE SEQUENCE [LARGE SCALE GENOMIC DNA]</scope>
    <source>
        <strain evidence="2 3">DJS-2-20</strain>
    </source>
</reference>
<accession>A0ABV0G168</accession>
<protein>
    <submittedName>
        <fullName evidence="2">Uncharacterized protein</fullName>
    </submittedName>
</protein>
<evidence type="ECO:0000313" key="3">
    <source>
        <dbReference type="Proteomes" id="UP001495147"/>
    </source>
</evidence>
<name>A0ABV0G168_9BURK</name>
<keyword evidence="3" id="KW-1185">Reference proteome</keyword>
<gene>
    <name evidence="2" type="ORF">ABDJ85_08320</name>
</gene>
<evidence type="ECO:0000313" key="2">
    <source>
        <dbReference type="EMBL" id="MEO3691471.1"/>
    </source>
</evidence>
<dbReference type="Proteomes" id="UP001495147">
    <property type="component" value="Unassembled WGS sequence"/>
</dbReference>
<comment type="caution">
    <text evidence="2">The sequence shown here is derived from an EMBL/GenBank/DDBJ whole genome shotgun (WGS) entry which is preliminary data.</text>
</comment>
<dbReference type="RefSeq" id="WP_347704293.1">
    <property type="nucleotide sequence ID" value="NZ_JBDPZD010000002.1"/>
</dbReference>
<organism evidence="2 3">
    <name type="scientific">Roseateles paludis</name>
    <dbReference type="NCBI Taxonomy" id="3145238"/>
    <lineage>
        <taxon>Bacteria</taxon>
        <taxon>Pseudomonadati</taxon>
        <taxon>Pseudomonadota</taxon>
        <taxon>Betaproteobacteria</taxon>
        <taxon>Burkholderiales</taxon>
        <taxon>Sphaerotilaceae</taxon>
        <taxon>Roseateles</taxon>
    </lineage>
</organism>
<feature type="region of interest" description="Disordered" evidence="1">
    <location>
        <begin position="114"/>
        <end position="137"/>
    </location>
</feature>
<evidence type="ECO:0000256" key="1">
    <source>
        <dbReference type="SAM" id="MobiDB-lite"/>
    </source>
</evidence>
<proteinExistence type="predicted"/>
<sequence length="137" mass="15171">MPINQDLLARIEASADDWGPTGALGNDPAHVRKAEESTKVDDLLELHPISIRFTKELVRDLKAIAQLNGMGYQPLIREICKRFVDAEKRAILRDQAVRRQKELEIERDLARQAEEAAAAAEEMAGSLAGQDEGRLAA</sequence>